<dbReference type="RefSeq" id="WP_182369986.1">
    <property type="nucleotide sequence ID" value="NZ_CP059139.1"/>
</dbReference>
<keyword evidence="1" id="KW-0732">Signal</keyword>
<dbReference type="EMBL" id="CP059139">
    <property type="protein sequence ID" value="QMV63934.1"/>
    <property type="molecule type" value="Genomic_DNA"/>
</dbReference>
<organism evidence="2 3">
    <name type="scientific">Pseudomonas berkeleyensis</name>
    <dbReference type="NCBI Taxonomy" id="2726956"/>
    <lineage>
        <taxon>Bacteria</taxon>
        <taxon>Pseudomonadati</taxon>
        <taxon>Pseudomonadota</taxon>
        <taxon>Gammaproteobacteria</taxon>
        <taxon>Pseudomonadales</taxon>
        <taxon>Pseudomonadaceae</taxon>
        <taxon>Pseudomonas</taxon>
    </lineage>
</organism>
<dbReference type="Gene3D" id="1.25.40.10">
    <property type="entry name" value="Tetratricopeptide repeat domain"/>
    <property type="match status" value="1"/>
</dbReference>
<reference evidence="2 3" key="1">
    <citation type="journal article" date="2020" name="G3 (Bethesda)">
        <title>CeMbio - The Caenorhabditis elegans Microbiome Resource.</title>
        <authorList>
            <person name="Dirksen P."/>
            <person name="Assie A."/>
            <person name="Zimmermann J."/>
            <person name="Zhang F."/>
            <person name="Tietje A.M."/>
            <person name="Marsh S.A."/>
            <person name="Felix M.A."/>
            <person name="Shapira M."/>
            <person name="Kaleta C."/>
            <person name="Schulenburg H."/>
            <person name="Samuel B."/>
        </authorList>
    </citation>
    <scope>NUCLEOTIDE SEQUENCE [LARGE SCALE GENOMIC DNA]</scope>
    <source>
        <strain evidence="2 3">MSPm1</strain>
    </source>
</reference>
<feature type="chain" id="PRO_5028872381" description="Outer membrane assembly lipoprotein YfiO" evidence="1">
    <location>
        <begin position="23"/>
        <end position="720"/>
    </location>
</feature>
<gene>
    <name evidence="2" type="ORF">HS968_02410</name>
</gene>
<evidence type="ECO:0008006" key="4">
    <source>
        <dbReference type="Google" id="ProtNLM"/>
    </source>
</evidence>
<feature type="signal peptide" evidence="1">
    <location>
        <begin position="1"/>
        <end position="22"/>
    </location>
</feature>
<evidence type="ECO:0000313" key="3">
    <source>
        <dbReference type="Proteomes" id="UP000515276"/>
    </source>
</evidence>
<sequence>MTLKHLLPFTLLAGLHANAVLASADMTCQPSWKLVSDGLSGCNNLAFLSPGNDSRVNLQLLLDDAGYLRLTRKPKAIEGYEYGYGLVPFSLGMIDPSRSQTTPENDEQPAQDPNVVYLNDALQRLGIASEPDAFAVHHFAEGEGNRCRSNDLQAMRGFVDALTATPTLAASEAQALARSRRSLLSLCGEGDPQADDILPQAAHLQSPASQAYGRYLRGADAFYRGDFSGAHEHFATLADSEQPWLRETARYLLGRVALNQAQQNAFDEYGFFTQESVEQASLATAEQAFDQYLQDYPQGLYSDSARGLLRRVYWLKGDTSRFAEAFARQFEQGEQQVDMHALIEELDGKLLPSLKPEAIEDPLLLAMADLIRLRDPGKERAPQISLEQLQAQQPRFASQPDLHAYLLAAWHFYRAGDAEQTLAALPKPASGPMNAVTFSQETLRGLALESKGETATALQHWQALLARSTDPLQQAQLQLALALNYERSGQLEKVFAADSPITTAPIRERLLAYGAGPELLRQQAGNTQVAADERATALYTLLYRDLNYGRYADFISDLAKFPHKPAQPTERLDPSLFTWAGGSSAGYVCPSLAKVAERLAANPEDAQGTLCLGDFIRVNGLDGHQLNRAPVAGELGSAPSQFQGTPYSRLAGYQKLMNTPRASHDDKAYALFRAINCYAPSGFNSCDDQDIAKDERKQWFQTLKRSYADTQWAQRLKYYW</sequence>
<dbReference type="InterPro" id="IPR011990">
    <property type="entry name" value="TPR-like_helical_dom_sf"/>
</dbReference>
<name>A0A7G5DQA9_9PSED</name>
<protein>
    <recommendedName>
        <fullName evidence="4">Outer membrane assembly lipoprotein YfiO</fullName>
    </recommendedName>
</protein>
<evidence type="ECO:0000256" key="1">
    <source>
        <dbReference type="SAM" id="SignalP"/>
    </source>
</evidence>
<dbReference type="AlphaFoldDB" id="A0A7G5DQA9"/>
<dbReference type="Proteomes" id="UP000515276">
    <property type="component" value="Chromosome"/>
</dbReference>
<keyword evidence="3" id="KW-1185">Reference proteome</keyword>
<evidence type="ECO:0000313" key="2">
    <source>
        <dbReference type="EMBL" id="QMV63934.1"/>
    </source>
</evidence>
<accession>A0A7G5DQA9</accession>
<proteinExistence type="predicted"/>